<dbReference type="Pfam" id="PF04255">
    <property type="entry name" value="DUF433"/>
    <property type="match status" value="1"/>
</dbReference>
<protein>
    <submittedName>
        <fullName evidence="1">DUF433 domain-containing protein</fullName>
    </submittedName>
</protein>
<name>A0A3M9LUQ2_9MICO</name>
<dbReference type="PANTHER" id="PTHR34849">
    <property type="entry name" value="SSL5025 PROTEIN"/>
    <property type="match status" value="1"/>
</dbReference>
<sequence length="76" mass="8129">MGFERITVNPTVMGGVPTLRGLRIPVATVVSMVADGMTADEVVADLPDLELPDVAEALRYAAELTRERHVALRPSA</sequence>
<comment type="caution">
    <text evidence="1">The sequence shown here is derived from an EMBL/GenBank/DDBJ whole genome shotgun (WGS) entry which is preliminary data.</text>
</comment>
<reference evidence="1 2" key="1">
    <citation type="submission" date="2018-11" db="EMBL/GenBank/DDBJ databases">
        <title>Draft genome of Simplicispira Flexivirga sp. BO-16.</title>
        <authorList>
            <person name="Im W.T."/>
        </authorList>
    </citation>
    <scope>NUCLEOTIDE SEQUENCE [LARGE SCALE GENOMIC DNA]</scope>
    <source>
        <strain evidence="1 2">BO-16</strain>
    </source>
</reference>
<dbReference type="Proteomes" id="UP000271678">
    <property type="component" value="Unassembled WGS sequence"/>
</dbReference>
<dbReference type="AlphaFoldDB" id="A0A3M9LUQ2"/>
<dbReference type="PANTHER" id="PTHR34849:SF3">
    <property type="entry name" value="SSR2962 PROTEIN"/>
    <property type="match status" value="1"/>
</dbReference>
<dbReference type="InterPro" id="IPR036388">
    <property type="entry name" value="WH-like_DNA-bd_sf"/>
</dbReference>
<dbReference type="InterPro" id="IPR009057">
    <property type="entry name" value="Homeodomain-like_sf"/>
</dbReference>
<dbReference type="InterPro" id="IPR007367">
    <property type="entry name" value="DUF433"/>
</dbReference>
<gene>
    <name evidence="1" type="ORF">EFY87_19670</name>
</gene>
<evidence type="ECO:0000313" key="1">
    <source>
        <dbReference type="EMBL" id="RNI17049.1"/>
    </source>
</evidence>
<organism evidence="1 2">
    <name type="scientific">Flexivirga caeni</name>
    <dbReference type="NCBI Taxonomy" id="2294115"/>
    <lineage>
        <taxon>Bacteria</taxon>
        <taxon>Bacillati</taxon>
        <taxon>Actinomycetota</taxon>
        <taxon>Actinomycetes</taxon>
        <taxon>Micrococcales</taxon>
        <taxon>Dermacoccaceae</taxon>
        <taxon>Flexivirga</taxon>
    </lineage>
</organism>
<evidence type="ECO:0000313" key="2">
    <source>
        <dbReference type="Proteomes" id="UP000271678"/>
    </source>
</evidence>
<keyword evidence="2" id="KW-1185">Reference proteome</keyword>
<proteinExistence type="predicted"/>
<dbReference type="RefSeq" id="WP_123273184.1">
    <property type="nucleotide sequence ID" value="NZ_RJJQ01000034.1"/>
</dbReference>
<accession>A0A3M9LUQ2</accession>
<dbReference type="Gene3D" id="1.10.10.10">
    <property type="entry name" value="Winged helix-like DNA-binding domain superfamily/Winged helix DNA-binding domain"/>
    <property type="match status" value="1"/>
</dbReference>
<dbReference type="SUPFAM" id="SSF46689">
    <property type="entry name" value="Homeodomain-like"/>
    <property type="match status" value="1"/>
</dbReference>
<dbReference type="OrthoDB" id="5147072at2"/>
<dbReference type="EMBL" id="RJJQ01000034">
    <property type="protein sequence ID" value="RNI17049.1"/>
    <property type="molecule type" value="Genomic_DNA"/>
</dbReference>